<dbReference type="PROSITE" id="PS00463">
    <property type="entry name" value="ZN2_CY6_FUNGAL_1"/>
    <property type="match status" value="1"/>
</dbReference>
<sequence length="791" mass="88020">MPTANPKAAADVSGRRKATMACECCRKRRARCSGSQPCDYCKAHQLDCVFDTQRQRRGPRPRAKSTRSTALLFPALPPEQSPIRDELSEIAASEASSSPVMTPPSPNIPPLHQWRQSIEICIGAEPSVTSEQSEARMETICHLIELFWTHVDVQQTSCLCREDFFNKLESKNCPDYLCFAMLAVSAKYLNHKAAKALLGPGQETGFAYKARTRLMAIDDDDLLSRGQALCVLALYEMHRGNGVQAWADLSLAESLIQLLQSQQQSCPETCRSKHMVGDFLRITKMYHLLGNHGLSSHALICGVDNRDPDRTQLFQLLQLAVRVQEFERSSSVEALPYHWHSESEFRRLQSALDQYLLQQPGEFCATREILRGWLAQGSLEPVHCTLVWHYCTILLNRIFLPIRRRRPHADDGSPDVIHYPAAPKHFLVERKNVCEAAASTISTICNEVMRVGYFFPTPLIGYACYQSSLVLLDRLHAGTTQEWNDAMEHLQINFAILGAMKKYYLPTESWINTLLNTQQSRAAPPELDGAHLFRDYFSRFEGLMEPALVPLSVIKPATEFRSEASSPGHADETVATSAAEPACDRLQQPAWLDEYQNRLGEQMAAYYDTNADSLHSLAASERSHIIQHSSPDSLVSHPPPGVASNSPAGGHLLKGDGSVGMRPAERNGESDADRPPLGKDVFQTTGLANGHSASNLPLARFNMAPNEGLPLPVPDMAGVDNNLQSLPSMDEGPQSTGWIQPHVPSFSNQADIESILFDHLESGQTWMDTHMAGQRPTWMDQWVEELHLDVA</sequence>
<protein>
    <recommendedName>
        <fullName evidence="8">Zn(2)-C6 fungal-type domain-containing protein</fullName>
    </recommendedName>
</protein>
<accession>H6BVH8</accession>
<dbReference type="GO" id="GO:0000981">
    <property type="term" value="F:DNA-binding transcription factor activity, RNA polymerase II-specific"/>
    <property type="evidence" value="ECO:0007669"/>
    <property type="project" value="InterPro"/>
</dbReference>
<dbReference type="Pfam" id="PF00172">
    <property type="entry name" value="Zn_clus"/>
    <property type="match status" value="1"/>
</dbReference>
<keyword evidence="5" id="KW-0804">Transcription</keyword>
<dbReference type="GO" id="GO:0008270">
    <property type="term" value="F:zinc ion binding"/>
    <property type="evidence" value="ECO:0007669"/>
    <property type="project" value="InterPro"/>
</dbReference>
<evidence type="ECO:0000256" key="3">
    <source>
        <dbReference type="ARBA" id="ARBA00023015"/>
    </source>
</evidence>
<proteinExistence type="predicted"/>
<dbReference type="InterPro" id="IPR001138">
    <property type="entry name" value="Zn2Cys6_DnaBD"/>
</dbReference>
<dbReference type="InterPro" id="IPR050815">
    <property type="entry name" value="TF_fung"/>
</dbReference>
<dbReference type="Gene3D" id="4.10.240.10">
    <property type="entry name" value="Zn(2)-C6 fungal-type DNA-binding domain"/>
    <property type="match status" value="1"/>
</dbReference>
<dbReference type="GO" id="GO:0003677">
    <property type="term" value="F:DNA binding"/>
    <property type="evidence" value="ECO:0007669"/>
    <property type="project" value="UniProtKB-KW"/>
</dbReference>
<dbReference type="PANTHER" id="PTHR47338:SF5">
    <property type="entry name" value="ZN(II)2CYS6 TRANSCRIPTION FACTOR (EUROFUNG)"/>
    <property type="match status" value="1"/>
</dbReference>
<evidence type="ECO:0000313" key="9">
    <source>
        <dbReference type="EMBL" id="EHY55037.1"/>
    </source>
</evidence>
<dbReference type="PANTHER" id="PTHR47338">
    <property type="entry name" value="ZN(II)2CYS6 TRANSCRIPTION FACTOR (EUROFUNG)-RELATED"/>
    <property type="match status" value="1"/>
</dbReference>
<keyword evidence="10" id="KW-1185">Reference proteome</keyword>
<dbReference type="InParanoid" id="H6BVH8"/>
<dbReference type="RefSeq" id="XP_009155498.1">
    <property type="nucleotide sequence ID" value="XM_009157250.1"/>
</dbReference>
<dbReference type="CDD" id="cd12148">
    <property type="entry name" value="fungal_TF_MHR"/>
    <property type="match status" value="1"/>
</dbReference>
<evidence type="ECO:0000259" key="8">
    <source>
        <dbReference type="PROSITE" id="PS50048"/>
    </source>
</evidence>
<evidence type="ECO:0000313" key="10">
    <source>
        <dbReference type="Proteomes" id="UP000007304"/>
    </source>
</evidence>
<dbReference type="CDD" id="cd00067">
    <property type="entry name" value="GAL4"/>
    <property type="match status" value="1"/>
</dbReference>
<feature type="region of interest" description="Disordered" evidence="7">
    <location>
        <begin position="622"/>
        <end position="688"/>
    </location>
</feature>
<name>H6BVH8_EXODN</name>
<organism evidence="9 10">
    <name type="scientific">Exophiala dermatitidis (strain ATCC 34100 / CBS 525.76 / NIH/UT8656)</name>
    <name type="common">Black yeast</name>
    <name type="synonym">Wangiella dermatitidis</name>
    <dbReference type="NCBI Taxonomy" id="858893"/>
    <lineage>
        <taxon>Eukaryota</taxon>
        <taxon>Fungi</taxon>
        <taxon>Dikarya</taxon>
        <taxon>Ascomycota</taxon>
        <taxon>Pezizomycotina</taxon>
        <taxon>Eurotiomycetes</taxon>
        <taxon>Chaetothyriomycetidae</taxon>
        <taxon>Chaetothyriales</taxon>
        <taxon>Herpotrichiellaceae</taxon>
        <taxon>Exophiala</taxon>
    </lineage>
</organism>
<dbReference type="PROSITE" id="PS50048">
    <property type="entry name" value="ZN2_CY6_FUNGAL_2"/>
    <property type="match status" value="1"/>
</dbReference>
<dbReference type="SUPFAM" id="SSF57701">
    <property type="entry name" value="Zn2/Cys6 DNA-binding domain"/>
    <property type="match status" value="1"/>
</dbReference>
<evidence type="ECO:0000256" key="1">
    <source>
        <dbReference type="ARBA" id="ARBA00004123"/>
    </source>
</evidence>
<feature type="region of interest" description="Disordered" evidence="7">
    <location>
        <begin position="560"/>
        <end position="582"/>
    </location>
</feature>
<evidence type="ECO:0000256" key="5">
    <source>
        <dbReference type="ARBA" id="ARBA00023163"/>
    </source>
</evidence>
<reference evidence="9" key="1">
    <citation type="submission" date="2011-07" db="EMBL/GenBank/DDBJ databases">
        <title>The Genome Sequence of Exophiala (Wangiella) dermatitidis NIH/UT8656.</title>
        <authorList>
            <consortium name="The Broad Institute Genome Sequencing Platform"/>
            <person name="Cuomo C."/>
            <person name="Wang Z."/>
            <person name="Hunicke-Smith S."/>
            <person name="Szanislo P.J."/>
            <person name="Earl A."/>
            <person name="Young S.K."/>
            <person name="Zeng Q."/>
            <person name="Gargeya S."/>
            <person name="Fitzgerald M."/>
            <person name="Haas B."/>
            <person name="Abouelleil A."/>
            <person name="Alvarado L."/>
            <person name="Arachchi H.M."/>
            <person name="Berlin A."/>
            <person name="Brown A."/>
            <person name="Chapman S.B."/>
            <person name="Chen Z."/>
            <person name="Dunbar C."/>
            <person name="Freedman E."/>
            <person name="Gearin G."/>
            <person name="Gellesch M."/>
            <person name="Goldberg J."/>
            <person name="Griggs A."/>
            <person name="Gujja S."/>
            <person name="Heiman D."/>
            <person name="Howarth C."/>
            <person name="Larson L."/>
            <person name="Lui A."/>
            <person name="MacDonald P.J.P."/>
            <person name="Montmayeur A."/>
            <person name="Murphy C."/>
            <person name="Neiman D."/>
            <person name="Pearson M."/>
            <person name="Priest M."/>
            <person name="Roberts A."/>
            <person name="Saif S."/>
            <person name="Shea T."/>
            <person name="Shenoy N."/>
            <person name="Sisk P."/>
            <person name="Stolte C."/>
            <person name="Sykes S."/>
            <person name="Wortman J."/>
            <person name="Nusbaum C."/>
            <person name="Birren B."/>
        </authorList>
    </citation>
    <scope>NUCLEOTIDE SEQUENCE</scope>
    <source>
        <strain evidence="9">NIH/UT8656</strain>
    </source>
</reference>
<dbReference type="SMART" id="SM00066">
    <property type="entry name" value="GAL4"/>
    <property type="match status" value="1"/>
</dbReference>
<feature type="domain" description="Zn(2)-C6 fungal-type" evidence="8">
    <location>
        <begin position="21"/>
        <end position="50"/>
    </location>
</feature>
<dbReference type="HOGENOM" id="CLU_354885_0_0_1"/>
<evidence type="ECO:0000256" key="2">
    <source>
        <dbReference type="ARBA" id="ARBA00022723"/>
    </source>
</evidence>
<dbReference type="InterPro" id="IPR036864">
    <property type="entry name" value="Zn2-C6_fun-type_DNA-bd_sf"/>
</dbReference>
<dbReference type="AlphaFoldDB" id="H6BVH8"/>
<dbReference type="VEuPathDB" id="FungiDB:HMPREF1120_03193"/>
<evidence type="ECO:0000256" key="7">
    <source>
        <dbReference type="SAM" id="MobiDB-lite"/>
    </source>
</evidence>
<evidence type="ECO:0000256" key="6">
    <source>
        <dbReference type="ARBA" id="ARBA00023242"/>
    </source>
</evidence>
<dbReference type="STRING" id="858893.H6BVH8"/>
<feature type="compositionally biased region" description="Basic and acidic residues" evidence="7">
    <location>
        <begin position="663"/>
        <end position="677"/>
    </location>
</feature>
<dbReference type="GeneID" id="20307832"/>
<keyword evidence="4" id="KW-0238">DNA-binding</keyword>
<evidence type="ECO:0000256" key="4">
    <source>
        <dbReference type="ARBA" id="ARBA00023125"/>
    </source>
</evidence>
<keyword evidence="2" id="KW-0479">Metal-binding</keyword>
<comment type="subcellular location">
    <subcellularLocation>
        <location evidence="1">Nucleus</location>
    </subcellularLocation>
</comment>
<dbReference type="GO" id="GO:0005634">
    <property type="term" value="C:nucleus"/>
    <property type="evidence" value="ECO:0007669"/>
    <property type="project" value="UniProtKB-SubCell"/>
</dbReference>
<dbReference type="Proteomes" id="UP000007304">
    <property type="component" value="Unassembled WGS sequence"/>
</dbReference>
<keyword evidence="3" id="KW-0805">Transcription regulation</keyword>
<dbReference type="EMBL" id="JH226132">
    <property type="protein sequence ID" value="EHY55037.1"/>
    <property type="molecule type" value="Genomic_DNA"/>
</dbReference>
<gene>
    <name evidence="9" type="ORF">HMPREF1120_03193</name>
</gene>
<keyword evidence="6" id="KW-0539">Nucleus</keyword>